<feature type="region of interest" description="Disordered" evidence="1">
    <location>
        <begin position="1"/>
        <end position="70"/>
    </location>
</feature>
<dbReference type="EMBL" id="ML991773">
    <property type="protein sequence ID" value="KAF2239230.1"/>
    <property type="molecule type" value="Genomic_DNA"/>
</dbReference>
<dbReference type="Proteomes" id="UP000800092">
    <property type="component" value="Unassembled WGS sequence"/>
</dbReference>
<evidence type="ECO:0000313" key="2">
    <source>
        <dbReference type="EMBL" id="KAF2239230.1"/>
    </source>
</evidence>
<proteinExistence type="predicted"/>
<name>A0A6A6HP28_VIRVR</name>
<evidence type="ECO:0000256" key="1">
    <source>
        <dbReference type="SAM" id="MobiDB-lite"/>
    </source>
</evidence>
<accession>A0A6A6HP28</accession>
<dbReference type="AlphaFoldDB" id="A0A6A6HP28"/>
<gene>
    <name evidence="2" type="ORF">EV356DRAFT_528506</name>
</gene>
<reference evidence="2" key="1">
    <citation type="journal article" date="2020" name="Stud. Mycol.">
        <title>101 Dothideomycetes genomes: a test case for predicting lifestyles and emergence of pathogens.</title>
        <authorList>
            <person name="Haridas S."/>
            <person name="Albert R."/>
            <person name="Binder M."/>
            <person name="Bloem J."/>
            <person name="Labutti K."/>
            <person name="Salamov A."/>
            <person name="Andreopoulos B."/>
            <person name="Baker S."/>
            <person name="Barry K."/>
            <person name="Bills G."/>
            <person name="Bluhm B."/>
            <person name="Cannon C."/>
            <person name="Castanera R."/>
            <person name="Culley D."/>
            <person name="Daum C."/>
            <person name="Ezra D."/>
            <person name="Gonzalez J."/>
            <person name="Henrissat B."/>
            <person name="Kuo A."/>
            <person name="Liang C."/>
            <person name="Lipzen A."/>
            <person name="Lutzoni F."/>
            <person name="Magnuson J."/>
            <person name="Mondo S."/>
            <person name="Nolan M."/>
            <person name="Ohm R."/>
            <person name="Pangilinan J."/>
            <person name="Park H.-J."/>
            <person name="Ramirez L."/>
            <person name="Alfaro M."/>
            <person name="Sun H."/>
            <person name="Tritt A."/>
            <person name="Yoshinaga Y."/>
            <person name="Zwiers L.-H."/>
            <person name="Turgeon B."/>
            <person name="Goodwin S."/>
            <person name="Spatafora J."/>
            <person name="Crous P."/>
            <person name="Grigoriev I."/>
        </authorList>
    </citation>
    <scope>NUCLEOTIDE SEQUENCE</scope>
    <source>
        <strain evidence="2">Tuck. ex Michener</strain>
    </source>
</reference>
<feature type="region of interest" description="Disordered" evidence="1">
    <location>
        <begin position="86"/>
        <end position="115"/>
    </location>
</feature>
<protein>
    <submittedName>
        <fullName evidence="2">Uncharacterized protein</fullName>
    </submittedName>
</protein>
<evidence type="ECO:0000313" key="3">
    <source>
        <dbReference type="Proteomes" id="UP000800092"/>
    </source>
</evidence>
<keyword evidence="3" id="KW-1185">Reference proteome</keyword>
<feature type="compositionally biased region" description="Polar residues" evidence="1">
    <location>
        <begin position="33"/>
        <end position="49"/>
    </location>
</feature>
<feature type="compositionally biased region" description="Low complexity" evidence="1">
    <location>
        <begin position="50"/>
        <end position="63"/>
    </location>
</feature>
<sequence>MLSQPRLRPGAPHGSNASIKLPSLPPFHPANFPSAQHSSAGNTPSSGVTSSQPPVSPRQQQRQYNDIQKQLQAYQRDIIATAMRRSPVASSCGVSAKPDSPKLEPLGSPGPVTPLILEEQGGYIASAARSAGGESATQDELVDRLIREEARRRGERPTSVGKP</sequence>
<organism evidence="2 3">
    <name type="scientific">Viridothelium virens</name>
    <name type="common">Speckled blister lichen</name>
    <name type="synonym">Trypethelium virens</name>
    <dbReference type="NCBI Taxonomy" id="1048519"/>
    <lineage>
        <taxon>Eukaryota</taxon>
        <taxon>Fungi</taxon>
        <taxon>Dikarya</taxon>
        <taxon>Ascomycota</taxon>
        <taxon>Pezizomycotina</taxon>
        <taxon>Dothideomycetes</taxon>
        <taxon>Dothideomycetes incertae sedis</taxon>
        <taxon>Trypetheliales</taxon>
        <taxon>Trypetheliaceae</taxon>
        <taxon>Viridothelium</taxon>
    </lineage>
</organism>
<dbReference type="OrthoDB" id="5403157at2759"/>